<gene>
    <name evidence="2" type="ORF">BU26DRAFT_507090</name>
</gene>
<feature type="compositionally biased region" description="Polar residues" evidence="1">
    <location>
        <begin position="128"/>
        <end position="145"/>
    </location>
</feature>
<dbReference type="Proteomes" id="UP000800094">
    <property type="component" value="Unassembled WGS sequence"/>
</dbReference>
<evidence type="ECO:0000313" key="2">
    <source>
        <dbReference type="EMBL" id="KAF2246500.1"/>
    </source>
</evidence>
<dbReference type="EMBL" id="ML987198">
    <property type="protein sequence ID" value="KAF2246500.1"/>
    <property type="molecule type" value="Genomic_DNA"/>
</dbReference>
<name>A0A6A6IAE0_9PLEO</name>
<evidence type="ECO:0000313" key="3">
    <source>
        <dbReference type="Proteomes" id="UP000800094"/>
    </source>
</evidence>
<dbReference type="OrthoDB" id="5367448at2759"/>
<dbReference type="RefSeq" id="XP_033681504.1">
    <property type="nucleotide sequence ID" value="XM_033826974.1"/>
</dbReference>
<proteinExistence type="predicted"/>
<feature type="region of interest" description="Disordered" evidence="1">
    <location>
        <begin position="128"/>
        <end position="168"/>
    </location>
</feature>
<accession>A0A6A6IAE0</accession>
<reference evidence="2" key="1">
    <citation type="journal article" date="2020" name="Stud. Mycol.">
        <title>101 Dothideomycetes genomes: a test case for predicting lifestyles and emergence of pathogens.</title>
        <authorList>
            <person name="Haridas S."/>
            <person name="Albert R."/>
            <person name="Binder M."/>
            <person name="Bloem J."/>
            <person name="Labutti K."/>
            <person name="Salamov A."/>
            <person name="Andreopoulos B."/>
            <person name="Baker S."/>
            <person name="Barry K."/>
            <person name="Bills G."/>
            <person name="Bluhm B."/>
            <person name="Cannon C."/>
            <person name="Castanera R."/>
            <person name="Culley D."/>
            <person name="Daum C."/>
            <person name="Ezra D."/>
            <person name="Gonzalez J."/>
            <person name="Henrissat B."/>
            <person name="Kuo A."/>
            <person name="Liang C."/>
            <person name="Lipzen A."/>
            <person name="Lutzoni F."/>
            <person name="Magnuson J."/>
            <person name="Mondo S."/>
            <person name="Nolan M."/>
            <person name="Ohm R."/>
            <person name="Pangilinan J."/>
            <person name="Park H.-J."/>
            <person name="Ramirez L."/>
            <person name="Alfaro M."/>
            <person name="Sun H."/>
            <person name="Tritt A."/>
            <person name="Yoshinaga Y."/>
            <person name="Zwiers L.-H."/>
            <person name="Turgeon B."/>
            <person name="Goodwin S."/>
            <person name="Spatafora J."/>
            <person name="Crous P."/>
            <person name="Grigoriev I."/>
        </authorList>
    </citation>
    <scope>NUCLEOTIDE SEQUENCE</scope>
    <source>
        <strain evidence="2">CBS 122368</strain>
    </source>
</reference>
<dbReference type="AlphaFoldDB" id="A0A6A6IAE0"/>
<evidence type="ECO:0000256" key="1">
    <source>
        <dbReference type="SAM" id="MobiDB-lite"/>
    </source>
</evidence>
<sequence>MSVRRASSHLLAQRSVHLRIVPRPANLSESREILRVLQRFGEISVYKHLRYEYHNPADNIALAIYRDADSAQQALNASPIRFALEKVAPNDENTQYSELEIEDEDQIIPQTPTKDGIEEILRPSQLVNRTLSHTDLTTRTSSPDSEGNPRSPFSSSAPPMPFQEPSAPKDTISKWFQVTVDRSRVVHQDFVERQPYWKQFTPMKSMAQEDLAKKVPHIGLSDVSKRPPHAHRTPNKVLKMMSHYVENRMPSLVDMYEEGARETKGQKRP</sequence>
<organism evidence="2 3">
    <name type="scientific">Trematosphaeria pertusa</name>
    <dbReference type="NCBI Taxonomy" id="390896"/>
    <lineage>
        <taxon>Eukaryota</taxon>
        <taxon>Fungi</taxon>
        <taxon>Dikarya</taxon>
        <taxon>Ascomycota</taxon>
        <taxon>Pezizomycotina</taxon>
        <taxon>Dothideomycetes</taxon>
        <taxon>Pleosporomycetidae</taxon>
        <taxon>Pleosporales</taxon>
        <taxon>Massarineae</taxon>
        <taxon>Trematosphaeriaceae</taxon>
        <taxon>Trematosphaeria</taxon>
    </lineage>
</organism>
<keyword evidence="3" id="KW-1185">Reference proteome</keyword>
<protein>
    <submittedName>
        <fullName evidence="2">Uncharacterized protein</fullName>
    </submittedName>
</protein>
<dbReference type="GeneID" id="54580304"/>